<name>A0A4U3MLQ5_9ACTN</name>
<dbReference type="NCBIfam" id="NF002223">
    <property type="entry name" value="PRK01117.1"/>
    <property type="match status" value="1"/>
</dbReference>
<dbReference type="FunFam" id="3.90.170.10:FF:000001">
    <property type="entry name" value="Adenylosuccinate synthetase"/>
    <property type="match status" value="1"/>
</dbReference>
<organism evidence="11 12">
    <name type="scientific">Herbidospora galbida</name>
    <dbReference type="NCBI Taxonomy" id="2575442"/>
    <lineage>
        <taxon>Bacteria</taxon>
        <taxon>Bacillati</taxon>
        <taxon>Actinomycetota</taxon>
        <taxon>Actinomycetes</taxon>
        <taxon>Streptosporangiales</taxon>
        <taxon>Streptosporangiaceae</taxon>
        <taxon>Herbidospora</taxon>
    </lineage>
</organism>
<sequence>MPAVVLVGAQWGDEGKGKATDILGGVVDYVVRYQGGNNAGHTVVIGDQKYALHLLPTGVLSPNVTPVIGNGVVIDPGVLLGEIDGLAARGIDCSRLLISSNAHLIMPHHKALDKVTERYLGKAKIGTTGRGIGPAYGDKIYRMGIRVQDLLDPGILQKKIEAALNEKNQILTKIYNRRGLDPAKVLEEYLGYAERLRPHIADTALILSKALDDDKFVLLEGGQGTLLDIDHGTYPFVTSSSPTSGGACAGSGIPPTRLNRVIGIVKAYTTRVGSGPFPTELLDETGEWLRKTGHEYGTTTGRNRRCGWYDAVISRYAARINGVTDFFLTKLDVLSGLEKIPVCVAYDVNGVRHDEIPMTQTDFHHAKPIYEEFPGWEEDITSAKTLDDLPPNAQAYVKALEDISGAPISAIGVGPGRTQTLQIRSLV</sequence>
<evidence type="ECO:0000313" key="11">
    <source>
        <dbReference type="EMBL" id="TKK89920.1"/>
    </source>
</evidence>
<dbReference type="EMBL" id="SZQA01000005">
    <property type="protein sequence ID" value="TKK89920.1"/>
    <property type="molecule type" value="Genomic_DNA"/>
</dbReference>
<comment type="pathway">
    <text evidence="8 10">Purine metabolism; AMP biosynthesis via de novo pathway; AMP from IMP: step 1/2.</text>
</comment>
<dbReference type="InterPro" id="IPR042110">
    <property type="entry name" value="Adenylosuccinate_synth_dom2"/>
</dbReference>
<evidence type="ECO:0000256" key="1">
    <source>
        <dbReference type="ARBA" id="ARBA00011738"/>
    </source>
</evidence>
<feature type="active site" description="Proton acceptor" evidence="8">
    <location>
        <position position="13"/>
    </location>
</feature>
<dbReference type="FunFam" id="1.10.300.10:FF:000001">
    <property type="entry name" value="Adenylosuccinate synthetase"/>
    <property type="match status" value="1"/>
</dbReference>
<comment type="catalytic activity">
    <reaction evidence="8 10">
        <text>IMP + L-aspartate + GTP = N(6)-(1,2-dicarboxyethyl)-AMP + GDP + phosphate + 2 H(+)</text>
        <dbReference type="Rhea" id="RHEA:15753"/>
        <dbReference type="ChEBI" id="CHEBI:15378"/>
        <dbReference type="ChEBI" id="CHEBI:29991"/>
        <dbReference type="ChEBI" id="CHEBI:37565"/>
        <dbReference type="ChEBI" id="CHEBI:43474"/>
        <dbReference type="ChEBI" id="CHEBI:57567"/>
        <dbReference type="ChEBI" id="CHEBI:58053"/>
        <dbReference type="ChEBI" id="CHEBI:58189"/>
        <dbReference type="EC" id="6.3.4.4"/>
    </reaction>
</comment>
<dbReference type="RefSeq" id="WP_137246478.1">
    <property type="nucleotide sequence ID" value="NZ_SZQA01000005.1"/>
</dbReference>
<feature type="binding site" evidence="8">
    <location>
        <begin position="412"/>
        <end position="414"/>
    </location>
    <ligand>
        <name>GTP</name>
        <dbReference type="ChEBI" id="CHEBI:37565"/>
    </ligand>
</feature>
<dbReference type="Gene3D" id="3.40.440.10">
    <property type="entry name" value="Adenylosuccinate Synthetase, subunit A, domain 1"/>
    <property type="match status" value="1"/>
</dbReference>
<dbReference type="GO" id="GO:0004019">
    <property type="term" value="F:adenylosuccinate synthase activity"/>
    <property type="evidence" value="ECO:0007669"/>
    <property type="project" value="UniProtKB-UniRule"/>
</dbReference>
<dbReference type="GO" id="GO:0046040">
    <property type="term" value="P:IMP metabolic process"/>
    <property type="evidence" value="ECO:0007669"/>
    <property type="project" value="TreeGrafter"/>
</dbReference>
<reference evidence="11 12" key="1">
    <citation type="submission" date="2019-04" db="EMBL/GenBank/DDBJ databases">
        <title>Herbidospora sp. NEAU-GS14.nov., a novel actinomycete isolated from soil.</title>
        <authorList>
            <person name="Han L."/>
        </authorList>
    </citation>
    <scope>NUCLEOTIDE SEQUENCE [LARGE SCALE GENOMIC DNA]</scope>
    <source>
        <strain evidence="11 12">NEAU-GS14</strain>
    </source>
</reference>
<dbReference type="HAMAP" id="MF_00011">
    <property type="entry name" value="Adenylosucc_synth"/>
    <property type="match status" value="1"/>
</dbReference>
<dbReference type="InterPro" id="IPR018220">
    <property type="entry name" value="Adenylosuccin_syn_GTP-bd"/>
</dbReference>
<feature type="binding site" evidence="8">
    <location>
        <begin position="40"/>
        <end position="42"/>
    </location>
    <ligand>
        <name>GTP</name>
        <dbReference type="ChEBI" id="CHEBI:37565"/>
    </ligand>
</feature>
<dbReference type="SMART" id="SM00788">
    <property type="entry name" value="Adenylsucc_synt"/>
    <property type="match status" value="1"/>
</dbReference>
<dbReference type="SUPFAM" id="SSF52540">
    <property type="entry name" value="P-loop containing nucleoside triphosphate hydrolases"/>
    <property type="match status" value="1"/>
</dbReference>
<comment type="similarity">
    <text evidence="8 10">Belongs to the adenylosuccinate synthetase family.</text>
</comment>
<evidence type="ECO:0000256" key="6">
    <source>
        <dbReference type="ARBA" id="ARBA00022842"/>
    </source>
</evidence>
<comment type="subcellular location">
    <subcellularLocation>
        <location evidence="8">Cytoplasm</location>
    </subcellularLocation>
</comment>
<evidence type="ECO:0000256" key="3">
    <source>
        <dbReference type="ARBA" id="ARBA00022723"/>
    </source>
</evidence>
<dbReference type="GO" id="GO:0044208">
    <property type="term" value="P:'de novo' AMP biosynthetic process"/>
    <property type="evidence" value="ECO:0007669"/>
    <property type="project" value="UniProtKB-UniRule"/>
</dbReference>
<keyword evidence="8" id="KW-0963">Cytoplasm</keyword>
<feature type="binding site" description="in other chain" evidence="8">
    <location>
        <position position="238"/>
    </location>
    <ligand>
        <name>IMP</name>
        <dbReference type="ChEBI" id="CHEBI:58053"/>
        <note>ligand shared between dimeric partners</note>
    </ligand>
</feature>
<keyword evidence="4 8" id="KW-0547">Nucleotide-binding</keyword>
<dbReference type="NCBIfam" id="TIGR00184">
    <property type="entry name" value="purA"/>
    <property type="match status" value="1"/>
</dbReference>
<evidence type="ECO:0000256" key="8">
    <source>
        <dbReference type="HAMAP-Rule" id="MF_00011"/>
    </source>
</evidence>
<evidence type="ECO:0000256" key="10">
    <source>
        <dbReference type="RuleBase" id="RU000520"/>
    </source>
</evidence>
<keyword evidence="12" id="KW-1185">Reference proteome</keyword>
<evidence type="ECO:0000256" key="2">
    <source>
        <dbReference type="ARBA" id="ARBA00022598"/>
    </source>
</evidence>
<keyword evidence="3 8" id="KW-0479">Metal-binding</keyword>
<dbReference type="InterPro" id="IPR042109">
    <property type="entry name" value="Adenylosuccinate_synth_dom1"/>
</dbReference>
<evidence type="ECO:0000256" key="7">
    <source>
        <dbReference type="ARBA" id="ARBA00023134"/>
    </source>
</evidence>
<feature type="binding site" description="in other chain" evidence="8">
    <location>
        <position position="223"/>
    </location>
    <ligand>
        <name>IMP</name>
        <dbReference type="ChEBI" id="CHEBI:58053"/>
        <note>ligand shared between dimeric partners</note>
    </ligand>
</feature>
<dbReference type="Gene3D" id="1.10.300.10">
    <property type="entry name" value="Adenylosuccinate Synthetase, subunit A, domain 2"/>
    <property type="match status" value="1"/>
</dbReference>
<keyword evidence="2 8" id="KW-0436">Ligase</keyword>
<comment type="subunit">
    <text evidence="1 8">Homodimer.</text>
</comment>
<dbReference type="AlphaFoldDB" id="A0A4U3MLQ5"/>
<dbReference type="EC" id="6.3.4.4" evidence="8 10"/>
<dbReference type="OrthoDB" id="9807553at2"/>
<dbReference type="PROSITE" id="PS00513">
    <property type="entry name" value="ADENYLOSUCCIN_SYN_2"/>
    <property type="match status" value="1"/>
</dbReference>
<feature type="binding site" description="in other chain" evidence="8">
    <location>
        <begin position="13"/>
        <end position="16"/>
    </location>
    <ligand>
        <name>IMP</name>
        <dbReference type="ChEBI" id="CHEBI:58053"/>
        <note>ligand shared between dimeric partners</note>
    </ligand>
</feature>
<dbReference type="InterPro" id="IPR042111">
    <property type="entry name" value="Adenylosuccinate_synth_dom3"/>
</dbReference>
<feature type="binding site" evidence="8">
    <location>
        <begin position="298"/>
        <end position="304"/>
    </location>
    <ligand>
        <name>substrate</name>
    </ligand>
</feature>
<evidence type="ECO:0000256" key="9">
    <source>
        <dbReference type="PROSITE-ProRule" id="PRU10134"/>
    </source>
</evidence>
<dbReference type="PROSITE" id="PS01266">
    <property type="entry name" value="ADENYLOSUCCIN_SYN_1"/>
    <property type="match status" value="1"/>
</dbReference>
<feature type="binding site" evidence="8">
    <location>
        <position position="13"/>
    </location>
    <ligand>
        <name>Mg(2+)</name>
        <dbReference type="ChEBI" id="CHEBI:18420"/>
    </ligand>
</feature>
<dbReference type="GO" id="GO:0005525">
    <property type="term" value="F:GTP binding"/>
    <property type="evidence" value="ECO:0007669"/>
    <property type="project" value="UniProtKB-UniRule"/>
</dbReference>
<dbReference type="InterPro" id="IPR027417">
    <property type="entry name" value="P-loop_NTPase"/>
</dbReference>
<dbReference type="InterPro" id="IPR033128">
    <property type="entry name" value="Adenylosuccin_syn_Lys_AS"/>
</dbReference>
<feature type="binding site" evidence="8">
    <location>
        <position position="142"/>
    </location>
    <ligand>
        <name>IMP</name>
        <dbReference type="ChEBI" id="CHEBI:58053"/>
        <note>ligand shared between dimeric partners</note>
    </ligand>
</feature>
<comment type="caution">
    <text evidence="11">The sequence shown here is derived from an EMBL/GenBank/DDBJ whole genome shotgun (WGS) entry which is preliminary data.</text>
</comment>
<dbReference type="Pfam" id="PF00709">
    <property type="entry name" value="Adenylsucc_synt"/>
    <property type="match status" value="1"/>
</dbReference>
<dbReference type="GO" id="GO:0000287">
    <property type="term" value="F:magnesium ion binding"/>
    <property type="evidence" value="ECO:0007669"/>
    <property type="project" value="UniProtKB-UniRule"/>
</dbReference>
<dbReference type="CDD" id="cd03108">
    <property type="entry name" value="AdSS"/>
    <property type="match status" value="1"/>
</dbReference>
<proteinExistence type="inferred from homology"/>
<gene>
    <name evidence="8" type="primary">purA</name>
    <name evidence="11" type="ORF">FDA94_08580</name>
</gene>
<evidence type="ECO:0000256" key="5">
    <source>
        <dbReference type="ARBA" id="ARBA00022755"/>
    </source>
</evidence>
<feature type="binding site" description="in other chain" evidence="8">
    <location>
        <position position="302"/>
    </location>
    <ligand>
        <name>IMP</name>
        <dbReference type="ChEBI" id="CHEBI:58053"/>
        <note>ligand shared between dimeric partners</note>
    </ligand>
</feature>
<feature type="binding site" evidence="8">
    <location>
        <position position="304"/>
    </location>
    <ligand>
        <name>GTP</name>
        <dbReference type="ChEBI" id="CHEBI:37565"/>
    </ligand>
</feature>
<feature type="active site" description="Proton donor" evidence="8">
    <location>
        <position position="41"/>
    </location>
</feature>
<feature type="binding site" description="in other chain" evidence="8">
    <location>
        <position position="128"/>
    </location>
    <ligand>
        <name>IMP</name>
        <dbReference type="ChEBI" id="CHEBI:58053"/>
        <note>ligand shared between dimeric partners</note>
    </ligand>
</feature>
<feature type="binding site" evidence="8">
    <location>
        <position position="40"/>
    </location>
    <ligand>
        <name>Mg(2+)</name>
        <dbReference type="ChEBI" id="CHEBI:18420"/>
    </ligand>
</feature>
<keyword evidence="5 8" id="KW-0658">Purine biosynthesis</keyword>
<feature type="binding site" description="in other chain" evidence="8">
    <location>
        <begin position="38"/>
        <end position="41"/>
    </location>
    <ligand>
        <name>IMP</name>
        <dbReference type="ChEBI" id="CHEBI:58053"/>
        <note>ligand shared between dimeric partners</note>
    </ligand>
</feature>
<dbReference type="Proteomes" id="UP000308705">
    <property type="component" value="Unassembled WGS sequence"/>
</dbReference>
<comment type="function">
    <text evidence="8">Plays an important role in the de novo pathway of purine nucleotide biosynthesis. Catalyzes the first committed step in the biosynthesis of AMP from IMP.</text>
</comment>
<dbReference type="Gene3D" id="3.90.170.10">
    <property type="entry name" value="Adenylosuccinate Synthetase, subunit A, domain 3"/>
    <property type="match status" value="1"/>
</dbReference>
<feature type="binding site" evidence="8">
    <location>
        <begin position="12"/>
        <end position="18"/>
    </location>
    <ligand>
        <name>GTP</name>
        <dbReference type="ChEBI" id="CHEBI:37565"/>
    </ligand>
</feature>
<feature type="active site" evidence="9">
    <location>
        <position position="139"/>
    </location>
</feature>
<evidence type="ECO:0000256" key="4">
    <source>
        <dbReference type="ARBA" id="ARBA00022741"/>
    </source>
</evidence>
<keyword evidence="7 8" id="KW-0342">GTP-binding</keyword>
<comment type="cofactor">
    <cofactor evidence="8">
        <name>Mg(2+)</name>
        <dbReference type="ChEBI" id="CHEBI:18420"/>
    </cofactor>
    <text evidence="8">Binds 1 Mg(2+) ion per subunit.</text>
</comment>
<evidence type="ECO:0000313" key="12">
    <source>
        <dbReference type="Proteomes" id="UP000308705"/>
    </source>
</evidence>
<dbReference type="InterPro" id="IPR001114">
    <property type="entry name" value="Adenylosuccinate_synthetase"/>
</dbReference>
<dbReference type="UniPathway" id="UPA00075">
    <property type="reaction ID" value="UER00335"/>
</dbReference>
<keyword evidence="6 8" id="KW-0460">Magnesium</keyword>
<protein>
    <recommendedName>
        <fullName evidence="8 10">Adenylosuccinate synthetase</fullName>
        <shortName evidence="8">AMPSase</shortName>
        <shortName evidence="8">AdSS</shortName>
        <ecNumber evidence="8 10">6.3.4.4</ecNumber>
    </recommendedName>
    <alternativeName>
        <fullName evidence="8">IMP--aspartate ligase</fullName>
    </alternativeName>
</protein>
<feature type="binding site" evidence="8">
    <location>
        <begin position="330"/>
        <end position="332"/>
    </location>
    <ligand>
        <name>GTP</name>
        <dbReference type="ChEBI" id="CHEBI:37565"/>
    </ligand>
</feature>
<dbReference type="PANTHER" id="PTHR11846:SF0">
    <property type="entry name" value="ADENYLOSUCCINATE SYNTHETASE"/>
    <property type="match status" value="1"/>
</dbReference>
<accession>A0A4U3MLQ5</accession>
<dbReference type="PANTHER" id="PTHR11846">
    <property type="entry name" value="ADENYLOSUCCINATE SYNTHETASE"/>
    <property type="match status" value="1"/>
</dbReference>
<dbReference type="GO" id="GO:0005737">
    <property type="term" value="C:cytoplasm"/>
    <property type="evidence" value="ECO:0007669"/>
    <property type="project" value="UniProtKB-SubCell"/>
</dbReference>